<organism evidence="2 3">
    <name type="scientific">Lasallia pustulata</name>
    <dbReference type="NCBI Taxonomy" id="136370"/>
    <lineage>
        <taxon>Eukaryota</taxon>
        <taxon>Fungi</taxon>
        <taxon>Dikarya</taxon>
        <taxon>Ascomycota</taxon>
        <taxon>Pezizomycotina</taxon>
        <taxon>Lecanoromycetes</taxon>
        <taxon>OSLEUM clade</taxon>
        <taxon>Umbilicariomycetidae</taxon>
        <taxon>Umbilicariales</taxon>
        <taxon>Umbilicariaceae</taxon>
        <taxon>Lasallia</taxon>
    </lineage>
</organism>
<keyword evidence="1" id="KW-0812">Transmembrane</keyword>
<keyword evidence="1" id="KW-0472">Membrane</keyword>
<name>A0A1W5D6T7_9LECA</name>
<reference evidence="3" key="1">
    <citation type="submission" date="2017-03" db="EMBL/GenBank/DDBJ databases">
        <authorList>
            <person name="Sharma R."/>
            <person name="Thines M."/>
        </authorList>
    </citation>
    <scope>NUCLEOTIDE SEQUENCE [LARGE SCALE GENOMIC DNA]</scope>
</reference>
<proteinExistence type="predicted"/>
<protein>
    <submittedName>
        <fullName evidence="2">Uncharacterized protein</fullName>
    </submittedName>
</protein>
<accession>A0A1W5D6T7</accession>
<sequence length="67" mass="7666">MVNGTKNVVAWGFLRGFIPWTTRSGYAVVFGAMTGIWFGLLLLAVPLYIFGARMRTYTAKNFRIIFW</sequence>
<dbReference type="EMBL" id="FWEW01003040">
    <property type="protein sequence ID" value="SLM38843.1"/>
    <property type="molecule type" value="Genomic_DNA"/>
</dbReference>
<evidence type="ECO:0000313" key="3">
    <source>
        <dbReference type="Proteomes" id="UP000192927"/>
    </source>
</evidence>
<evidence type="ECO:0000256" key="1">
    <source>
        <dbReference type="SAM" id="Phobius"/>
    </source>
</evidence>
<keyword evidence="3" id="KW-1185">Reference proteome</keyword>
<dbReference type="AlphaFoldDB" id="A0A1W5D6T7"/>
<evidence type="ECO:0000313" key="2">
    <source>
        <dbReference type="EMBL" id="SLM38843.1"/>
    </source>
</evidence>
<feature type="transmembrane region" description="Helical" evidence="1">
    <location>
        <begin position="26"/>
        <end position="50"/>
    </location>
</feature>
<dbReference type="Proteomes" id="UP000192927">
    <property type="component" value="Unassembled WGS sequence"/>
</dbReference>
<keyword evidence="1" id="KW-1133">Transmembrane helix</keyword>